<proteinExistence type="inferred from homology"/>
<keyword evidence="9" id="KW-1185">Reference proteome</keyword>
<dbReference type="Pfam" id="PF01758">
    <property type="entry name" value="SBF"/>
    <property type="match status" value="1"/>
</dbReference>
<dbReference type="GO" id="GO:0016020">
    <property type="term" value="C:membrane"/>
    <property type="evidence" value="ECO:0007669"/>
    <property type="project" value="UniProtKB-SubCell"/>
</dbReference>
<feature type="transmembrane region" description="Helical" evidence="7">
    <location>
        <begin position="274"/>
        <end position="293"/>
    </location>
</feature>
<dbReference type="AlphaFoldDB" id="A0A7M7HGE7"/>
<organism evidence="8 9">
    <name type="scientific">Strongylocentrotus purpuratus</name>
    <name type="common">Purple sea urchin</name>
    <dbReference type="NCBI Taxonomy" id="7668"/>
    <lineage>
        <taxon>Eukaryota</taxon>
        <taxon>Metazoa</taxon>
        <taxon>Echinodermata</taxon>
        <taxon>Eleutherozoa</taxon>
        <taxon>Echinozoa</taxon>
        <taxon>Echinoidea</taxon>
        <taxon>Euechinoidea</taxon>
        <taxon>Echinacea</taxon>
        <taxon>Camarodonta</taxon>
        <taxon>Echinidea</taxon>
        <taxon>Strongylocentrotidae</taxon>
        <taxon>Strongylocentrotus</taxon>
    </lineage>
</organism>
<protein>
    <recommendedName>
        <fullName evidence="10">Ileal sodium/bile acid cotransporter</fullName>
    </recommendedName>
</protein>
<keyword evidence="5 7" id="KW-1133">Transmembrane helix</keyword>
<evidence type="ECO:0000256" key="2">
    <source>
        <dbReference type="ARBA" id="ARBA00006528"/>
    </source>
</evidence>
<reference evidence="9" key="1">
    <citation type="submission" date="2015-02" db="EMBL/GenBank/DDBJ databases">
        <title>Genome sequencing for Strongylocentrotus purpuratus.</title>
        <authorList>
            <person name="Murali S."/>
            <person name="Liu Y."/>
            <person name="Vee V."/>
            <person name="English A."/>
            <person name="Wang M."/>
            <person name="Skinner E."/>
            <person name="Han Y."/>
            <person name="Muzny D.M."/>
            <person name="Worley K.C."/>
            <person name="Gibbs R.A."/>
        </authorList>
    </citation>
    <scope>NUCLEOTIDE SEQUENCE</scope>
</reference>
<dbReference type="InterPro" id="IPR038770">
    <property type="entry name" value="Na+/solute_symporter_sf"/>
</dbReference>
<comment type="similarity">
    <text evidence="2">Belongs to the bile acid:sodium symporter (BASS) (TC 2.A.28) family.</text>
</comment>
<dbReference type="RefSeq" id="XP_011664022.2">
    <property type="nucleotide sequence ID" value="XM_011665720.2"/>
</dbReference>
<dbReference type="EnsemblMetazoa" id="XM_011665720">
    <property type="protein sequence ID" value="XP_011664022"/>
    <property type="gene ID" value="LOC579904"/>
</dbReference>
<keyword evidence="4" id="KW-0813">Transport</keyword>
<dbReference type="InParanoid" id="A0A7M7HGE7"/>
<evidence type="ECO:0000256" key="7">
    <source>
        <dbReference type="SAM" id="Phobius"/>
    </source>
</evidence>
<evidence type="ECO:0000313" key="8">
    <source>
        <dbReference type="EnsemblMetazoa" id="XP_011664022"/>
    </source>
</evidence>
<evidence type="ECO:0000256" key="6">
    <source>
        <dbReference type="ARBA" id="ARBA00023136"/>
    </source>
</evidence>
<feature type="transmembrane region" description="Helical" evidence="7">
    <location>
        <begin position="364"/>
        <end position="387"/>
    </location>
</feature>
<feature type="transmembrane region" description="Helical" evidence="7">
    <location>
        <begin position="333"/>
        <end position="352"/>
    </location>
</feature>
<feature type="transmembrane region" description="Helical" evidence="7">
    <location>
        <begin position="143"/>
        <end position="163"/>
    </location>
</feature>
<sequence length="481" mass="53261">MFLLMTHNMYQQQVFRSLLTLVLGIHVCIARIDIVFENHTDVYVEEGQELDMNVTILVYNGSESTIIFQSLNENEFEIINASTYSVSAGMVLPRVYHVKIRGNNLGLSSIVIMMSGVGSNEMTRVAEIPVKILLVANYFYDNVLNYLFFIPLSITYFLMGFTLDIKLVLKNLKRPFAVFIGFTCQFVLMPALAFGIGKMLQLEPTAAIGLLLVGCSPGGKLSNDLSILVDADFVLSVTMTTCSTLLALGTMPLNIFIYTPLITDSTIETPYDQVAIQLVGMLIPLAAGVLARLRWSHYEKKAVKIMKPVIAVVLILVIGSSLPFQLYIFYAPWQIYVSSLLLPLIGGTLGAIMAKLARLKKEQIATIAFETGVQNGIIAYVVLINAYPKPEADLAGRVPFISIMLQFFLGMAVIGIYTLHKRFVFKEGKEPVEDKVEIAIDSGTYRSTSDSTVLKDDVNEEIQQPTDRGAVINLAVEDTEF</sequence>
<feature type="transmembrane region" description="Helical" evidence="7">
    <location>
        <begin position="305"/>
        <end position="327"/>
    </location>
</feature>
<dbReference type="InterPro" id="IPR002657">
    <property type="entry name" value="BilAc:Na_symport/Acr3"/>
</dbReference>
<evidence type="ECO:0000313" key="9">
    <source>
        <dbReference type="Proteomes" id="UP000007110"/>
    </source>
</evidence>
<dbReference type="GO" id="GO:0015293">
    <property type="term" value="F:symporter activity"/>
    <property type="evidence" value="ECO:0007669"/>
    <property type="project" value="UniProtKB-KW"/>
</dbReference>
<keyword evidence="4" id="KW-0769">Symport</keyword>
<dbReference type="Proteomes" id="UP000007110">
    <property type="component" value="Unassembled WGS sequence"/>
</dbReference>
<evidence type="ECO:0000256" key="4">
    <source>
        <dbReference type="ARBA" id="ARBA00022847"/>
    </source>
</evidence>
<evidence type="ECO:0000256" key="5">
    <source>
        <dbReference type="ARBA" id="ARBA00022989"/>
    </source>
</evidence>
<feature type="transmembrane region" description="Helical" evidence="7">
    <location>
        <begin position="175"/>
        <end position="196"/>
    </location>
</feature>
<evidence type="ECO:0000256" key="3">
    <source>
        <dbReference type="ARBA" id="ARBA00022692"/>
    </source>
</evidence>
<dbReference type="OMA" id="LQFFLGM"/>
<dbReference type="GeneID" id="579904"/>
<dbReference type="KEGG" id="spu:579904"/>
<dbReference type="InterPro" id="IPR004710">
    <property type="entry name" value="Bilac:Na_transpt"/>
</dbReference>
<dbReference type="Gene3D" id="1.20.1530.20">
    <property type="match status" value="1"/>
</dbReference>
<name>A0A7M7HGE7_STRPU</name>
<evidence type="ECO:0000256" key="1">
    <source>
        <dbReference type="ARBA" id="ARBA00004141"/>
    </source>
</evidence>
<evidence type="ECO:0008006" key="10">
    <source>
        <dbReference type="Google" id="ProtNLM"/>
    </source>
</evidence>
<comment type="subcellular location">
    <subcellularLocation>
        <location evidence="1">Membrane</location>
        <topology evidence="1">Multi-pass membrane protein</topology>
    </subcellularLocation>
</comment>
<feature type="transmembrane region" description="Helical" evidence="7">
    <location>
        <begin position="233"/>
        <end position="262"/>
    </location>
</feature>
<reference evidence="8" key="2">
    <citation type="submission" date="2021-01" db="UniProtKB">
        <authorList>
            <consortium name="EnsemblMetazoa"/>
        </authorList>
    </citation>
    <scope>IDENTIFICATION</scope>
</reference>
<accession>A0A7M7HGE7</accession>
<dbReference type="OrthoDB" id="203097at2759"/>
<keyword evidence="6 7" id="KW-0472">Membrane</keyword>
<dbReference type="PANTHER" id="PTHR10361:SF65">
    <property type="entry name" value="ILEAL SODIUM_BILE ACID COTRANSPORTER"/>
    <property type="match status" value="1"/>
</dbReference>
<keyword evidence="3 7" id="KW-0812">Transmembrane</keyword>
<dbReference type="PANTHER" id="PTHR10361">
    <property type="entry name" value="SODIUM-BILE ACID COTRANSPORTER"/>
    <property type="match status" value="1"/>
</dbReference>
<feature type="transmembrane region" description="Helical" evidence="7">
    <location>
        <begin position="399"/>
        <end position="419"/>
    </location>
</feature>